<dbReference type="EMBL" id="JH793781">
    <property type="protein sequence ID" value="ELQ37261.1"/>
    <property type="molecule type" value="Genomic_DNA"/>
</dbReference>
<protein>
    <recommendedName>
        <fullName evidence="2">SGNH hydrolase-type esterase domain-containing protein</fullName>
    </recommendedName>
</protein>
<dbReference type="Gene3D" id="3.40.50.1110">
    <property type="entry name" value="SGNH hydrolase"/>
    <property type="match status" value="2"/>
</dbReference>
<reference evidence="1" key="1">
    <citation type="journal article" date="2012" name="PLoS Genet.">
        <title>Comparative analysis of the genomes of two field isolates of the rice blast fungus Magnaporthe oryzae.</title>
        <authorList>
            <person name="Xue M."/>
            <person name="Yang J."/>
            <person name="Li Z."/>
            <person name="Hu S."/>
            <person name="Yao N."/>
            <person name="Dean R.A."/>
            <person name="Zhao W."/>
            <person name="Shen M."/>
            <person name="Zhang H."/>
            <person name="Li C."/>
            <person name="Liu L."/>
            <person name="Cao L."/>
            <person name="Xu X."/>
            <person name="Xing Y."/>
            <person name="Hsiang T."/>
            <person name="Zhang Z."/>
            <person name="Xu J.R."/>
            <person name="Peng Y.L."/>
        </authorList>
    </citation>
    <scope>NUCLEOTIDE SEQUENCE</scope>
    <source>
        <strain evidence="1">Y34</strain>
    </source>
</reference>
<proteinExistence type="predicted"/>
<name>A0AA97PJS5_PYRO3</name>
<dbReference type="PANTHER" id="PTHR30383">
    <property type="entry name" value="THIOESTERASE 1/PROTEASE 1/LYSOPHOSPHOLIPASE L1"/>
    <property type="match status" value="1"/>
</dbReference>
<dbReference type="CDD" id="cd00229">
    <property type="entry name" value="SGNH_hydrolase"/>
    <property type="match status" value="1"/>
</dbReference>
<dbReference type="PANTHER" id="PTHR30383:SF19">
    <property type="entry name" value="FIBRONECTIN TYPE-III DOMAIN-CONTAINING PROTEIN"/>
    <property type="match status" value="1"/>
</dbReference>
<organism evidence="1">
    <name type="scientific">Pyricularia oryzae (strain Y34)</name>
    <name type="common">Rice blast fungus</name>
    <name type="synonym">Magnaporthe oryzae</name>
    <dbReference type="NCBI Taxonomy" id="1143189"/>
    <lineage>
        <taxon>Eukaryota</taxon>
        <taxon>Fungi</taxon>
        <taxon>Dikarya</taxon>
        <taxon>Ascomycota</taxon>
        <taxon>Pezizomycotina</taxon>
        <taxon>Sordariomycetes</taxon>
        <taxon>Sordariomycetidae</taxon>
        <taxon>Magnaporthales</taxon>
        <taxon>Pyriculariaceae</taxon>
        <taxon>Pyricularia</taxon>
    </lineage>
</organism>
<dbReference type="InterPro" id="IPR051532">
    <property type="entry name" value="Ester_Hydrolysis_Enzymes"/>
</dbReference>
<accession>A0AA97PJS5</accession>
<dbReference type="InterPro" id="IPR036514">
    <property type="entry name" value="SGNH_hydro_sf"/>
</dbReference>
<evidence type="ECO:0008006" key="2">
    <source>
        <dbReference type="Google" id="ProtNLM"/>
    </source>
</evidence>
<evidence type="ECO:0000313" key="1">
    <source>
        <dbReference type="EMBL" id="ELQ37261.1"/>
    </source>
</evidence>
<dbReference type="AlphaFoldDB" id="A0AA97PJS5"/>
<dbReference type="SUPFAM" id="SSF52266">
    <property type="entry name" value="SGNH hydrolase"/>
    <property type="match status" value="1"/>
</dbReference>
<dbReference type="GO" id="GO:0004622">
    <property type="term" value="F:phosphatidylcholine lysophospholipase activity"/>
    <property type="evidence" value="ECO:0007669"/>
    <property type="project" value="TreeGrafter"/>
</dbReference>
<dbReference type="Proteomes" id="UP000011086">
    <property type="component" value="Unassembled WGS sequence"/>
</dbReference>
<sequence length="229" mass="25719">MPKSNKLRILCFGDSLTSGYSRSGLASHPYDERLVQDLKVARPELEIETTEDGRPGDLTGFFLSRCVNHFGPKQPKYDWTIILGGTNHGSKVLVLTVPEVGVRSRADEMRDKLNDMIRKAQGGSISYVHDHHAAVPYWSLSQEERDKYWDDHIHLTADGYNLMGKMIAARLVDILCEEEMEVKNRPLTSSRPRPGVKAFKGDGTVFEEEIGDSSKLRQGYVVVRGADLD</sequence>
<gene>
    <name evidence="1" type="ORF">OOU_Y34scaffold00608g28</name>
</gene>